<protein>
    <submittedName>
        <fullName evidence="1">6049_t:CDS:1</fullName>
    </submittedName>
</protein>
<accession>A0A9N9IBQ0</accession>
<evidence type="ECO:0000313" key="1">
    <source>
        <dbReference type="EMBL" id="CAG8729338.1"/>
    </source>
</evidence>
<sequence>FDDVTLANKILKTCTINKAMQLFKPFHELPNNEFCTVEGLFKSSNHYTLLESDRYSYDLLGTYGYFGSLFNLAHLALLF</sequence>
<name>A0A9N9IBQ0_FUNMO</name>
<dbReference type="EMBL" id="CAJVPP010016359">
    <property type="protein sequence ID" value="CAG8729338.1"/>
    <property type="molecule type" value="Genomic_DNA"/>
</dbReference>
<feature type="non-terminal residue" evidence="1">
    <location>
        <position position="1"/>
    </location>
</feature>
<reference evidence="1" key="1">
    <citation type="submission" date="2021-06" db="EMBL/GenBank/DDBJ databases">
        <authorList>
            <person name="Kallberg Y."/>
            <person name="Tangrot J."/>
            <person name="Rosling A."/>
        </authorList>
    </citation>
    <scope>NUCLEOTIDE SEQUENCE</scope>
    <source>
        <strain evidence="1">87-6 pot B 2015</strain>
    </source>
</reference>
<keyword evidence="2" id="KW-1185">Reference proteome</keyword>
<dbReference type="AlphaFoldDB" id="A0A9N9IBQ0"/>
<gene>
    <name evidence="1" type="ORF">FMOSSE_LOCUS15565</name>
</gene>
<organism evidence="1 2">
    <name type="scientific">Funneliformis mosseae</name>
    <name type="common">Endomycorrhizal fungus</name>
    <name type="synonym">Glomus mosseae</name>
    <dbReference type="NCBI Taxonomy" id="27381"/>
    <lineage>
        <taxon>Eukaryota</taxon>
        <taxon>Fungi</taxon>
        <taxon>Fungi incertae sedis</taxon>
        <taxon>Mucoromycota</taxon>
        <taxon>Glomeromycotina</taxon>
        <taxon>Glomeromycetes</taxon>
        <taxon>Glomerales</taxon>
        <taxon>Glomeraceae</taxon>
        <taxon>Funneliformis</taxon>
    </lineage>
</organism>
<proteinExistence type="predicted"/>
<dbReference type="Proteomes" id="UP000789375">
    <property type="component" value="Unassembled WGS sequence"/>
</dbReference>
<evidence type="ECO:0000313" key="2">
    <source>
        <dbReference type="Proteomes" id="UP000789375"/>
    </source>
</evidence>
<comment type="caution">
    <text evidence="1">The sequence shown here is derived from an EMBL/GenBank/DDBJ whole genome shotgun (WGS) entry which is preliminary data.</text>
</comment>